<reference evidence="1 2" key="2">
    <citation type="journal article" date="2017" name="Front. Plant Sci.">
        <title>Gene Classification and Mining of Molecular Markers Useful in Red Clover (Trifolium pratense) Breeding.</title>
        <authorList>
            <person name="Istvanek J."/>
            <person name="Dluhosova J."/>
            <person name="Dluhos P."/>
            <person name="Patkova L."/>
            <person name="Nedelnik J."/>
            <person name="Repkova J."/>
        </authorList>
    </citation>
    <scope>NUCLEOTIDE SEQUENCE [LARGE SCALE GENOMIC DNA]</scope>
    <source>
        <strain evidence="2">cv. Tatra</strain>
        <tissue evidence="1">Young leaves</tissue>
    </source>
</reference>
<accession>A0A2K3LLW8</accession>
<evidence type="ECO:0000313" key="2">
    <source>
        <dbReference type="Proteomes" id="UP000236291"/>
    </source>
</evidence>
<sequence>DSCKDLEGIVKLQRQFLWGDTKKDSKIAWVSRKNVCKPKADGGLGGDFVLVEGCFFAWSTAKGVISETIPSLSPM</sequence>
<evidence type="ECO:0000313" key="1">
    <source>
        <dbReference type="EMBL" id="PNX79509.1"/>
    </source>
</evidence>
<dbReference type="AlphaFoldDB" id="A0A2K3LLW8"/>
<dbReference type="EMBL" id="ASHM01036120">
    <property type="protein sequence ID" value="PNX79509.1"/>
    <property type="molecule type" value="Genomic_DNA"/>
</dbReference>
<proteinExistence type="predicted"/>
<reference evidence="1 2" key="1">
    <citation type="journal article" date="2014" name="Am. J. Bot.">
        <title>Genome assembly and annotation for red clover (Trifolium pratense; Fabaceae).</title>
        <authorList>
            <person name="Istvanek J."/>
            <person name="Jaros M."/>
            <person name="Krenek A."/>
            <person name="Repkova J."/>
        </authorList>
    </citation>
    <scope>NUCLEOTIDE SEQUENCE [LARGE SCALE GENOMIC DNA]</scope>
    <source>
        <strain evidence="2">cv. Tatra</strain>
        <tissue evidence="1">Young leaves</tissue>
    </source>
</reference>
<comment type="caution">
    <text evidence="1">The sequence shown here is derived from an EMBL/GenBank/DDBJ whole genome shotgun (WGS) entry which is preliminary data.</text>
</comment>
<gene>
    <name evidence="1" type="ORF">L195_g035495</name>
</gene>
<dbReference type="Proteomes" id="UP000236291">
    <property type="component" value="Unassembled WGS sequence"/>
</dbReference>
<name>A0A2K3LLW8_TRIPR</name>
<feature type="non-terminal residue" evidence="1">
    <location>
        <position position="1"/>
    </location>
</feature>
<protein>
    <submittedName>
        <fullName evidence="1">Uncharacterized protein</fullName>
    </submittedName>
</protein>
<organism evidence="1 2">
    <name type="scientific">Trifolium pratense</name>
    <name type="common">Red clover</name>
    <dbReference type="NCBI Taxonomy" id="57577"/>
    <lineage>
        <taxon>Eukaryota</taxon>
        <taxon>Viridiplantae</taxon>
        <taxon>Streptophyta</taxon>
        <taxon>Embryophyta</taxon>
        <taxon>Tracheophyta</taxon>
        <taxon>Spermatophyta</taxon>
        <taxon>Magnoliopsida</taxon>
        <taxon>eudicotyledons</taxon>
        <taxon>Gunneridae</taxon>
        <taxon>Pentapetalae</taxon>
        <taxon>rosids</taxon>
        <taxon>fabids</taxon>
        <taxon>Fabales</taxon>
        <taxon>Fabaceae</taxon>
        <taxon>Papilionoideae</taxon>
        <taxon>50 kb inversion clade</taxon>
        <taxon>NPAAA clade</taxon>
        <taxon>Hologalegina</taxon>
        <taxon>IRL clade</taxon>
        <taxon>Trifolieae</taxon>
        <taxon>Trifolium</taxon>
    </lineage>
</organism>